<keyword evidence="4" id="KW-0949">S-adenosyl-L-methionine</keyword>
<reference evidence="5 6" key="1">
    <citation type="journal article" date="2007" name="Int. J. Syst. Evol. Microbiol.">
        <title>Marixanthomonas ophiurae gen. nov., sp. nov., a marine bacterium of the family Flavobacteriaceae isolated from a deep-sea brittle star.</title>
        <authorList>
            <person name="Romanenko L.A."/>
            <person name="Uchino M."/>
            <person name="Frolova G.M."/>
            <person name="Mikhailov V.V."/>
        </authorList>
    </citation>
    <scope>NUCLEOTIDE SEQUENCE [LARGE SCALE GENOMIC DNA]</scope>
    <source>
        <strain evidence="5 6">KMM 3046</strain>
    </source>
</reference>
<dbReference type="Gene3D" id="3.40.50.150">
    <property type="entry name" value="Vaccinia Virus protein VP39"/>
    <property type="match status" value="1"/>
</dbReference>
<accession>A0A3E1QAH5</accession>
<dbReference type="CDD" id="cd02440">
    <property type="entry name" value="AdoMet_MTases"/>
    <property type="match status" value="1"/>
</dbReference>
<sequence length="195" mass="22769">MESLNEPYWDNRYKNKDTKWDIGYVSTPLKTYFDQLTDNKNLKILIPGGGNSYEAEYLHEQGFAEVYVVDVSETALQNFKKRVPTFPSEKLLHQDFFKLEETFDLIIEQTFFCALDPSLRNEYVAKMHQLLKPKGKLIGLLFNFPLTKDGPPFGGSKTEYKKRFAPFFEIKVMETAYNSIPQRQGNELFVILQKK</sequence>
<organism evidence="5 6">
    <name type="scientific">Marixanthomonas ophiurae</name>
    <dbReference type="NCBI Taxonomy" id="387659"/>
    <lineage>
        <taxon>Bacteria</taxon>
        <taxon>Pseudomonadati</taxon>
        <taxon>Bacteroidota</taxon>
        <taxon>Flavobacteriia</taxon>
        <taxon>Flavobacteriales</taxon>
        <taxon>Flavobacteriaceae</taxon>
        <taxon>Marixanthomonas</taxon>
    </lineage>
</organism>
<proteinExistence type="predicted"/>
<dbReference type="InterPro" id="IPR008854">
    <property type="entry name" value="TPMT"/>
</dbReference>
<keyword evidence="6" id="KW-1185">Reference proteome</keyword>
<dbReference type="GO" id="GO:0008757">
    <property type="term" value="F:S-adenosylmethionine-dependent methyltransferase activity"/>
    <property type="evidence" value="ECO:0007669"/>
    <property type="project" value="InterPro"/>
</dbReference>
<protein>
    <submittedName>
        <fullName evidence="5">Methyltransferase domain-containing protein</fullName>
    </submittedName>
</protein>
<keyword evidence="1" id="KW-0597">Phosphoprotein</keyword>
<evidence type="ECO:0000256" key="2">
    <source>
        <dbReference type="ARBA" id="ARBA00022603"/>
    </source>
</evidence>
<dbReference type="InterPro" id="IPR029063">
    <property type="entry name" value="SAM-dependent_MTases_sf"/>
</dbReference>
<dbReference type="SUPFAM" id="SSF53335">
    <property type="entry name" value="S-adenosyl-L-methionine-dependent methyltransferases"/>
    <property type="match status" value="1"/>
</dbReference>
<name>A0A3E1QAH5_9FLAO</name>
<dbReference type="GO" id="GO:0032259">
    <property type="term" value="P:methylation"/>
    <property type="evidence" value="ECO:0007669"/>
    <property type="project" value="UniProtKB-KW"/>
</dbReference>
<dbReference type="PROSITE" id="PS51585">
    <property type="entry name" value="SAM_MT_TPMT"/>
    <property type="match status" value="1"/>
</dbReference>
<dbReference type="Pfam" id="PF05724">
    <property type="entry name" value="TPMT"/>
    <property type="match status" value="1"/>
</dbReference>
<evidence type="ECO:0000256" key="4">
    <source>
        <dbReference type="ARBA" id="ARBA00022691"/>
    </source>
</evidence>
<dbReference type="OrthoDB" id="9778208at2"/>
<comment type="caution">
    <text evidence="5">The sequence shown here is derived from an EMBL/GenBank/DDBJ whole genome shotgun (WGS) entry which is preliminary data.</text>
</comment>
<evidence type="ECO:0000313" key="5">
    <source>
        <dbReference type="EMBL" id="RFN59104.1"/>
    </source>
</evidence>
<evidence type="ECO:0000256" key="3">
    <source>
        <dbReference type="ARBA" id="ARBA00022679"/>
    </source>
</evidence>
<dbReference type="AlphaFoldDB" id="A0A3E1QAH5"/>
<dbReference type="PANTHER" id="PTHR32183:SF6">
    <property type="entry name" value="CYSTEINE SULFINATE DESULFINASE_CYSTEINE DESULFURASE AND RELATED ENZYMES"/>
    <property type="match status" value="1"/>
</dbReference>
<dbReference type="PANTHER" id="PTHR32183">
    <property type="match status" value="1"/>
</dbReference>
<gene>
    <name evidence="5" type="ORF">DZ858_03240</name>
</gene>
<keyword evidence="2 5" id="KW-0489">Methyltransferase</keyword>
<dbReference type="RefSeq" id="WP_117158103.1">
    <property type="nucleotide sequence ID" value="NZ_QVID01000001.1"/>
</dbReference>
<evidence type="ECO:0000256" key="1">
    <source>
        <dbReference type="ARBA" id="ARBA00022553"/>
    </source>
</evidence>
<dbReference type="EMBL" id="QVID01000001">
    <property type="protein sequence ID" value="RFN59104.1"/>
    <property type="molecule type" value="Genomic_DNA"/>
</dbReference>
<dbReference type="Proteomes" id="UP000261082">
    <property type="component" value="Unassembled WGS sequence"/>
</dbReference>
<keyword evidence="3 5" id="KW-0808">Transferase</keyword>
<evidence type="ECO:0000313" key="6">
    <source>
        <dbReference type="Proteomes" id="UP000261082"/>
    </source>
</evidence>